<protein>
    <submittedName>
        <fullName evidence="3">Uncharacterized protein</fullName>
    </submittedName>
</protein>
<keyword evidence="2" id="KW-1133">Transmembrane helix</keyword>
<keyword evidence="2" id="KW-0472">Membrane</keyword>
<evidence type="ECO:0000313" key="4">
    <source>
        <dbReference type="Proteomes" id="UP000278143"/>
    </source>
</evidence>
<reference evidence="4" key="1">
    <citation type="journal article" date="2018" name="Nat. Microbiol.">
        <title>Leveraging single-cell genomics to expand the fungal tree of life.</title>
        <authorList>
            <person name="Ahrendt S.R."/>
            <person name="Quandt C.A."/>
            <person name="Ciobanu D."/>
            <person name="Clum A."/>
            <person name="Salamov A."/>
            <person name="Andreopoulos B."/>
            <person name="Cheng J.F."/>
            <person name="Woyke T."/>
            <person name="Pelin A."/>
            <person name="Henrissat B."/>
            <person name="Reynolds N.K."/>
            <person name="Benny G.L."/>
            <person name="Smith M.E."/>
            <person name="James T.Y."/>
            <person name="Grigoriev I.V."/>
        </authorList>
    </citation>
    <scope>NUCLEOTIDE SEQUENCE [LARGE SCALE GENOMIC DNA]</scope>
    <source>
        <strain evidence="4">Benny S71-1</strain>
    </source>
</reference>
<feature type="transmembrane region" description="Helical" evidence="2">
    <location>
        <begin position="181"/>
        <end position="203"/>
    </location>
</feature>
<feature type="transmembrane region" description="Helical" evidence="2">
    <location>
        <begin position="126"/>
        <end position="147"/>
    </location>
</feature>
<organism evidence="3 4">
    <name type="scientific">Syncephalis pseudoplumigaleata</name>
    <dbReference type="NCBI Taxonomy" id="1712513"/>
    <lineage>
        <taxon>Eukaryota</taxon>
        <taxon>Fungi</taxon>
        <taxon>Fungi incertae sedis</taxon>
        <taxon>Zoopagomycota</taxon>
        <taxon>Zoopagomycotina</taxon>
        <taxon>Zoopagomycetes</taxon>
        <taxon>Zoopagales</taxon>
        <taxon>Piptocephalidaceae</taxon>
        <taxon>Syncephalis</taxon>
    </lineage>
</organism>
<feature type="transmembrane region" description="Helical" evidence="2">
    <location>
        <begin position="209"/>
        <end position="228"/>
    </location>
</feature>
<sequence length="243" mass="26091">MTKRTTSQPQPRQSAAALGEGRPDRRVGHFHHRDKPAGLDRQTRQAPARAVAQHARAAAARHRRVRVCPCAGCRRPGAEDALPAHPAASIPRPPPQVLTQPTRQPQRRTDMINASPFLRRALQIDAIFSGAAALMLIFGAGFFAALLNLPEAFLRNAGLVLVPFALGVGYLASRDVVSKNAVWAVIAINAIWTIDSIALLASGWVSPNLLGQAFIVMQAIAVGVFAELEFIGLRKSEGAVTAR</sequence>
<dbReference type="AlphaFoldDB" id="A0A4P9Z6P1"/>
<feature type="region of interest" description="Disordered" evidence="1">
    <location>
        <begin position="81"/>
        <end position="106"/>
    </location>
</feature>
<keyword evidence="4" id="KW-1185">Reference proteome</keyword>
<name>A0A4P9Z6P1_9FUNG</name>
<dbReference type="Proteomes" id="UP000278143">
    <property type="component" value="Unassembled WGS sequence"/>
</dbReference>
<dbReference type="EMBL" id="KZ989110">
    <property type="protein sequence ID" value="RKP28265.1"/>
    <property type="molecule type" value="Genomic_DNA"/>
</dbReference>
<proteinExistence type="predicted"/>
<keyword evidence="2" id="KW-0812">Transmembrane</keyword>
<accession>A0A4P9Z6P1</accession>
<evidence type="ECO:0000256" key="2">
    <source>
        <dbReference type="SAM" id="Phobius"/>
    </source>
</evidence>
<feature type="region of interest" description="Disordered" evidence="1">
    <location>
        <begin position="1"/>
        <end position="47"/>
    </location>
</feature>
<feature type="transmembrane region" description="Helical" evidence="2">
    <location>
        <begin position="153"/>
        <end position="172"/>
    </location>
</feature>
<evidence type="ECO:0000313" key="3">
    <source>
        <dbReference type="EMBL" id="RKP28265.1"/>
    </source>
</evidence>
<feature type="compositionally biased region" description="Polar residues" evidence="1">
    <location>
        <begin position="1"/>
        <end position="13"/>
    </location>
</feature>
<gene>
    <name evidence="3" type="ORF">SYNPS1DRAFT_26203</name>
</gene>
<evidence type="ECO:0000256" key="1">
    <source>
        <dbReference type="SAM" id="MobiDB-lite"/>
    </source>
</evidence>